<feature type="transmembrane region" description="Helical" evidence="2">
    <location>
        <begin position="395"/>
        <end position="416"/>
    </location>
</feature>
<feature type="compositionally biased region" description="Low complexity" evidence="1">
    <location>
        <begin position="176"/>
        <end position="200"/>
    </location>
</feature>
<feature type="transmembrane region" description="Helical" evidence="2">
    <location>
        <begin position="209"/>
        <end position="227"/>
    </location>
</feature>
<feature type="transmembrane region" description="Helical" evidence="2">
    <location>
        <begin position="464"/>
        <end position="485"/>
    </location>
</feature>
<keyword evidence="2" id="KW-1133">Transmembrane helix</keyword>
<dbReference type="EMBL" id="QRNO01000040">
    <property type="protein sequence ID" value="RHK49688.1"/>
    <property type="molecule type" value="Genomic_DNA"/>
</dbReference>
<reference evidence="3 4" key="1">
    <citation type="submission" date="2018-08" db="EMBL/GenBank/DDBJ databases">
        <title>A genome reference for cultivated species of the human gut microbiota.</title>
        <authorList>
            <person name="Zou Y."/>
            <person name="Xue W."/>
            <person name="Luo G."/>
        </authorList>
    </citation>
    <scope>NUCLEOTIDE SEQUENCE [LARGE SCALE GENOMIC DNA]</scope>
    <source>
        <strain evidence="3 4">AF42-9</strain>
    </source>
</reference>
<keyword evidence="2" id="KW-0472">Membrane</keyword>
<feature type="compositionally biased region" description="Polar residues" evidence="1">
    <location>
        <begin position="161"/>
        <end position="175"/>
    </location>
</feature>
<feature type="transmembrane region" description="Helical" evidence="2">
    <location>
        <begin position="21"/>
        <end position="43"/>
    </location>
</feature>
<feature type="transmembrane region" description="Helical" evidence="2">
    <location>
        <begin position="55"/>
        <end position="72"/>
    </location>
</feature>
<proteinExistence type="predicted"/>
<evidence type="ECO:0000313" key="4">
    <source>
        <dbReference type="Proteomes" id="UP000286598"/>
    </source>
</evidence>
<accession>A0A3R6IT34</accession>
<dbReference type="Gene3D" id="1.20.1250.20">
    <property type="entry name" value="MFS general substrate transporter like domains"/>
    <property type="match status" value="1"/>
</dbReference>
<evidence type="ECO:0000313" key="3">
    <source>
        <dbReference type="EMBL" id="RHK49688.1"/>
    </source>
</evidence>
<feature type="transmembrane region" description="Helical" evidence="2">
    <location>
        <begin position="369"/>
        <end position="389"/>
    </location>
</feature>
<keyword evidence="4" id="KW-1185">Reference proteome</keyword>
<name>A0A3R6IT34_9BACT</name>
<feature type="region of interest" description="Disordered" evidence="1">
    <location>
        <begin position="161"/>
        <end position="203"/>
    </location>
</feature>
<keyword evidence="2" id="KW-0812">Transmembrane</keyword>
<dbReference type="Proteomes" id="UP000286598">
    <property type="component" value="Unassembled WGS sequence"/>
</dbReference>
<dbReference type="RefSeq" id="WP_118355555.1">
    <property type="nucleotide sequence ID" value="NZ_CAUEVF010000005.1"/>
</dbReference>
<comment type="caution">
    <text evidence="3">The sequence shown here is derived from an EMBL/GenBank/DDBJ whole genome shotgun (WGS) entry which is preliminary data.</text>
</comment>
<dbReference type="SUPFAM" id="SSF103473">
    <property type="entry name" value="MFS general substrate transporter"/>
    <property type="match status" value="2"/>
</dbReference>
<sequence length="493" mass="54629">MTDKQPKTTYHPHRRGTKTRWLWLPSLMFGDGVAVSVLVLTMVMLRRMGLDTADTALAIALLSLPVLLRPLFEMVVTHFWGTTKVWILSTQFISALSLAAVAFTLHTSSWLLGTVCFMPFFVCSSVFYNIALHRFYVDSPTKKLRWCDGEMVTLHSSNLNTSAPQHHNTTNLNTSTPQHHNTTTPQHHNTTISNPNTSTPQHLNSQKPAGFLTMALLFGCGVMMMIAGNMEVVTRNIRYSWSLVFYVMAGVELFLWLWHTIFLPGGTHGYAKPKPTMGLHRGEFRISLRRMLKRKDDITALTFFVLFLLPETLLALTAPLFLIAKPHNGGLGLSPQEFAFTQGTIAVIAIALGYTLGGKAIKKHGLRRWLLPSALLLAVPGAALLFLSYNTAAPLSIVAAAQAAGHAAFGFALSMVKQVVVRFTRNMPDNTLRHAIARTLIATPFVIVGSLASLMLTIADYQRIFQLATELAVVPLIVSVFHLYITRRQPQAE</sequence>
<feature type="transmembrane region" description="Helical" evidence="2">
    <location>
        <begin position="84"/>
        <end position="104"/>
    </location>
</feature>
<gene>
    <name evidence="3" type="ORF">DW060_08495</name>
</gene>
<protein>
    <recommendedName>
        <fullName evidence="5">MFS transporter</fullName>
    </recommendedName>
</protein>
<feature type="transmembrane region" description="Helical" evidence="2">
    <location>
        <begin position="436"/>
        <end position="458"/>
    </location>
</feature>
<evidence type="ECO:0008006" key="5">
    <source>
        <dbReference type="Google" id="ProtNLM"/>
    </source>
</evidence>
<feature type="transmembrane region" description="Helical" evidence="2">
    <location>
        <begin position="239"/>
        <end position="258"/>
    </location>
</feature>
<dbReference type="AlphaFoldDB" id="A0A3R6IT34"/>
<feature type="transmembrane region" description="Helical" evidence="2">
    <location>
        <begin position="110"/>
        <end position="132"/>
    </location>
</feature>
<organism evidence="3 4">
    <name type="scientific">Leyella stercorea</name>
    <dbReference type="NCBI Taxonomy" id="363265"/>
    <lineage>
        <taxon>Bacteria</taxon>
        <taxon>Pseudomonadati</taxon>
        <taxon>Bacteroidota</taxon>
        <taxon>Bacteroidia</taxon>
        <taxon>Bacteroidales</taxon>
        <taxon>Prevotellaceae</taxon>
        <taxon>Leyella</taxon>
    </lineage>
</organism>
<evidence type="ECO:0000256" key="1">
    <source>
        <dbReference type="SAM" id="MobiDB-lite"/>
    </source>
</evidence>
<feature type="transmembrane region" description="Helical" evidence="2">
    <location>
        <begin position="338"/>
        <end position="357"/>
    </location>
</feature>
<feature type="transmembrane region" description="Helical" evidence="2">
    <location>
        <begin position="298"/>
        <end position="318"/>
    </location>
</feature>
<dbReference type="InterPro" id="IPR036259">
    <property type="entry name" value="MFS_trans_sf"/>
</dbReference>
<dbReference type="OrthoDB" id="1069770at2"/>
<evidence type="ECO:0000256" key="2">
    <source>
        <dbReference type="SAM" id="Phobius"/>
    </source>
</evidence>